<comment type="similarity">
    <text evidence="5">Belongs to the class VI-like SAM-binding methyltransferase superfamily. Isoprenylcysteine carboxyl methyltransferase family.</text>
</comment>
<evidence type="ECO:0000256" key="5">
    <source>
        <dbReference type="RuleBase" id="RU362022"/>
    </source>
</evidence>
<protein>
    <recommendedName>
        <fullName evidence="5">Protein-S-isoprenylcysteine O-methyltransferase</fullName>
        <ecNumber evidence="5">2.1.1.100</ecNumber>
    </recommendedName>
</protein>
<dbReference type="Pfam" id="PF04140">
    <property type="entry name" value="ICMT"/>
    <property type="match status" value="1"/>
</dbReference>
<sequence length="240" mass="26451">MSLVKIPFIITAALATHIATTAPNPPPPAAEIPKEVSAGERLFSKLVQIMPSLAKVVAWISCFCEVSVILAGKFPANPLAVKILQELGWGSAQFASRIEINTPFAIGWVLTVVGGFVRWQCYRALGRLFTYQIAVRKGHRLVTDGPYSVVRHPSYTAGIVGFCGMAVCLACPGSWVRESGVLTTAWGRTIMYGWGTWTAYLVSMLCLRTPEEDRMLRKQFGEEWDTWAAKVPYRLLPGVF</sequence>
<comment type="catalytic activity">
    <reaction evidence="5">
        <text>[protein]-C-terminal S-[(2E,6E)-farnesyl]-L-cysteine + S-adenosyl-L-methionine = [protein]-C-terminal S-[(2E,6E)-farnesyl]-L-cysteine methyl ester + S-adenosyl-L-homocysteine</text>
        <dbReference type="Rhea" id="RHEA:21672"/>
        <dbReference type="Rhea" id="RHEA-COMP:12125"/>
        <dbReference type="Rhea" id="RHEA-COMP:12126"/>
        <dbReference type="ChEBI" id="CHEBI:57856"/>
        <dbReference type="ChEBI" id="CHEBI:59789"/>
        <dbReference type="ChEBI" id="CHEBI:90510"/>
        <dbReference type="ChEBI" id="CHEBI:90511"/>
        <dbReference type="EC" id="2.1.1.100"/>
    </reaction>
</comment>
<keyword evidence="6" id="KW-0732">Signal</keyword>
<evidence type="ECO:0000256" key="1">
    <source>
        <dbReference type="ARBA" id="ARBA00004141"/>
    </source>
</evidence>
<reference evidence="7 8" key="1">
    <citation type="submission" date="2016-07" db="EMBL/GenBank/DDBJ databases">
        <title>Draft genome of the white-rot fungus Obba rivulosa 3A-2.</title>
        <authorList>
            <consortium name="DOE Joint Genome Institute"/>
            <person name="Miettinen O."/>
            <person name="Riley R."/>
            <person name="Acob R."/>
            <person name="Barry K."/>
            <person name="Cullen D."/>
            <person name="De Vries R."/>
            <person name="Hainaut M."/>
            <person name="Hatakka A."/>
            <person name="Henrissat B."/>
            <person name="Hilden K."/>
            <person name="Kuo R."/>
            <person name="Labutti K."/>
            <person name="Lipzen A."/>
            <person name="Makela M.R."/>
            <person name="Sandor L."/>
            <person name="Spatafora J.W."/>
            <person name="Grigoriev I.V."/>
            <person name="Hibbett D.S."/>
        </authorList>
    </citation>
    <scope>NUCLEOTIDE SEQUENCE [LARGE SCALE GENOMIC DNA]</scope>
    <source>
        <strain evidence="7 8">3A-2</strain>
    </source>
</reference>
<dbReference type="EMBL" id="KV722340">
    <property type="protein sequence ID" value="OCH94850.1"/>
    <property type="molecule type" value="Genomic_DNA"/>
</dbReference>
<proteinExistence type="inferred from homology"/>
<keyword evidence="5" id="KW-0256">Endoplasmic reticulum</keyword>
<evidence type="ECO:0000313" key="7">
    <source>
        <dbReference type="EMBL" id="OCH94850.1"/>
    </source>
</evidence>
<feature type="chain" id="PRO_5034313794" description="Protein-S-isoprenylcysteine O-methyltransferase" evidence="6">
    <location>
        <begin position="16"/>
        <end position="240"/>
    </location>
</feature>
<organism evidence="7 8">
    <name type="scientific">Obba rivulosa</name>
    <dbReference type="NCBI Taxonomy" id="1052685"/>
    <lineage>
        <taxon>Eukaryota</taxon>
        <taxon>Fungi</taxon>
        <taxon>Dikarya</taxon>
        <taxon>Basidiomycota</taxon>
        <taxon>Agaricomycotina</taxon>
        <taxon>Agaricomycetes</taxon>
        <taxon>Polyporales</taxon>
        <taxon>Gelatoporiaceae</taxon>
        <taxon>Obba</taxon>
    </lineage>
</organism>
<evidence type="ECO:0000256" key="2">
    <source>
        <dbReference type="ARBA" id="ARBA00022692"/>
    </source>
</evidence>
<dbReference type="EC" id="2.1.1.100" evidence="5"/>
<dbReference type="OrthoDB" id="422086at2759"/>
<keyword evidence="5" id="KW-0808">Transferase</keyword>
<dbReference type="PANTHER" id="PTHR12714:SF9">
    <property type="entry name" value="PROTEIN-S-ISOPRENYLCYSTEINE O-METHYLTRANSFERASE"/>
    <property type="match status" value="1"/>
</dbReference>
<keyword evidence="3" id="KW-1133">Transmembrane helix</keyword>
<dbReference type="AlphaFoldDB" id="A0A8E2J578"/>
<evidence type="ECO:0000256" key="4">
    <source>
        <dbReference type="ARBA" id="ARBA00023136"/>
    </source>
</evidence>
<gene>
    <name evidence="7" type="ORF">OBBRIDRAFT_831441</name>
</gene>
<keyword evidence="2" id="KW-0812">Transmembrane</keyword>
<name>A0A8E2J578_9APHY</name>
<dbReference type="GO" id="GO:0005789">
    <property type="term" value="C:endoplasmic reticulum membrane"/>
    <property type="evidence" value="ECO:0007669"/>
    <property type="project" value="UniProtKB-SubCell"/>
</dbReference>
<dbReference type="Gene3D" id="1.20.120.1630">
    <property type="match status" value="1"/>
</dbReference>
<accession>A0A8E2J578</accession>
<keyword evidence="4" id="KW-0472">Membrane</keyword>
<dbReference type="GO" id="GO:0032259">
    <property type="term" value="P:methylation"/>
    <property type="evidence" value="ECO:0007669"/>
    <property type="project" value="UniProtKB-KW"/>
</dbReference>
<evidence type="ECO:0000256" key="6">
    <source>
        <dbReference type="SAM" id="SignalP"/>
    </source>
</evidence>
<dbReference type="Proteomes" id="UP000250043">
    <property type="component" value="Unassembled WGS sequence"/>
</dbReference>
<dbReference type="InterPro" id="IPR007269">
    <property type="entry name" value="ICMT_MeTrfase"/>
</dbReference>
<dbReference type="GO" id="GO:0004671">
    <property type="term" value="F:protein C-terminal S-isoprenylcysteine carboxyl O-methyltransferase activity"/>
    <property type="evidence" value="ECO:0007669"/>
    <property type="project" value="UniProtKB-EC"/>
</dbReference>
<keyword evidence="5" id="KW-0489">Methyltransferase</keyword>
<comment type="subcellular location">
    <subcellularLocation>
        <location evidence="5">Endoplasmic reticulum membrane</location>
        <topology evidence="5">Multi-pass membrane protein</topology>
    </subcellularLocation>
    <subcellularLocation>
        <location evidence="1">Membrane</location>
        <topology evidence="1">Multi-pass membrane protein</topology>
    </subcellularLocation>
</comment>
<keyword evidence="8" id="KW-1185">Reference proteome</keyword>
<dbReference type="PANTHER" id="PTHR12714">
    <property type="entry name" value="PROTEIN-S ISOPRENYLCYSTEINE O-METHYLTRANSFERASE"/>
    <property type="match status" value="1"/>
</dbReference>
<evidence type="ECO:0000313" key="8">
    <source>
        <dbReference type="Proteomes" id="UP000250043"/>
    </source>
</evidence>
<feature type="signal peptide" evidence="6">
    <location>
        <begin position="1"/>
        <end position="15"/>
    </location>
</feature>
<evidence type="ECO:0000256" key="3">
    <source>
        <dbReference type="ARBA" id="ARBA00022989"/>
    </source>
</evidence>
<keyword evidence="5" id="KW-0949">S-adenosyl-L-methionine</keyword>